<feature type="binding site" evidence="10">
    <location>
        <position position="337"/>
    </location>
    <ligand>
        <name>GMP</name>
        <dbReference type="ChEBI" id="CHEBI:58115"/>
    </ligand>
</feature>
<dbReference type="PANTHER" id="PTHR11118:SF1">
    <property type="entry name" value="RNA-SPLICING LIGASE RTCB HOMOLOG"/>
    <property type="match status" value="1"/>
</dbReference>
<evidence type="ECO:0000256" key="4">
    <source>
        <dbReference type="ARBA" id="ARBA00022741"/>
    </source>
</evidence>
<proteinExistence type="predicted"/>
<evidence type="ECO:0000256" key="6">
    <source>
        <dbReference type="ARBA" id="ARBA00023134"/>
    </source>
</evidence>
<feature type="active site" description="GMP-histidine intermediate" evidence="9">
    <location>
        <position position="259"/>
    </location>
</feature>
<dbReference type="GO" id="GO:0005525">
    <property type="term" value="F:GTP binding"/>
    <property type="evidence" value="ECO:0007669"/>
    <property type="project" value="UniProtKB-KW"/>
</dbReference>
<comment type="caution">
    <text evidence="12">The sequence shown here is derived from an EMBL/GenBank/DDBJ whole genome shotgun (WGS) entry which is preliminary data.</text>
</comment>
<evidence type="ECO:0000256" key="7">
    <source>
        <dbReference type="ARBA" id="ARBA00023211"/>
    </source>
</evidence>
<dbReference type="Pfam" id="PF01139">
    <property type="entry name" value="RtcB"/>
    <property type="match status" value="2"/>
</dbReference>
<dbReference type="Gene3D" id="3.90.1860.10">
    <property type="entry name" value="tRNA-splicing ligase RtcB"/>
    <property type="match status" value="2"/>
</dbReference>
<evidence type="ECO:0000256" key="11">
    <source>
        <dbReference type="PIRSR" id="PIRSR601233-3"/>
    </source>
</evidence>
<evidence type="ECO:0000256" key="10">
    <source>
        <dbReference type="PIRSR" id="PIRSR601233-2"/>
    </source>
</evidence>
<keyword evidence="4 10" id="KW-0547">Nucleotide-binding</keyword>
<keyword evidence="3 11" id="KW-0479">Metal-binding</keyword>
<dbReference type="RefSeq" id="WP_087358841.1">
    <property type="nucleotide sequence ID" value="NZ_NFLJ01000029.1"/>
</dbReference>
<dbReference type="Proteomes" id="UP000195305">
    <property type="component" value="Unassembled WGS sequence"/>
</dbReference>
<evidence type="ECO:0000313" key="12">
    <source>
        <dbReference type="EMBL" id="OUQ33525.1"/>
    </source>
</evidence>
<evidence type="ECO:0000256" key="8">
    <source>
        <dbReference type="ARBA" id="ARBA00047746"/>
    </source>
</evidence>
<feature type="binding site" evidence="10">
    <location>
        <position position="242"/>
    </location>
    <ligand>
        <name>GMP</name>
        <dbReference type="ChEBI" id="CHEBI:58115"/>
    </ligand>
</feature>
<evidence type="ECO:0000313" key="13">
    <source>
        <dbReference type="Proteomes" id="UP000195305"/>
    </source>
</evidence>
<feature type="binding site" evidence="11">
    <location>
        <position position="106"/>
    </location>
    <ligand>
        <name>Mn(2+)</name>
        <dbReference type="ChEBI" id="CHEBI:29035"/>
        <label>1</label>
    </ligand>
</feature>
<evidence type="ECO:0000256" key="5">
    <source>
        <dbReference type="ARBA" id="ARBA00022800"/>
    </source>
</evidence>
<dbReference type="OrthoDB" id="9802323at2"/>
<dbReference type="SUPFAM" id="SSF103365">
    <property type="entry name" value="Hypothetical protein PH1602"/>
    <property type="match status" value="1"/>
</dbReference>
<dbReference type="GO" id="GO:0046872">
    <property type="term" value="F:metal ion binding"/>
    <property type="evidence" value="ECO:0007669"/>
    <property type="project" value="UniProtKB-KW"/>
</dbReference>
<evidence type="ECO:0000256" key="3">
    <source>
        <dbReference type="ARBA" id="ARBA00022723"/>
    </source>
</evidence>
<feature type="binding site" evidence="10">
    <location>
        <begin position="259"/>
        <end position="262"/>
    </location>
    <ligand>
        <name>GMP</name>
        <dbReference type="ChEBI" id="CHEBI:58115"/>
    </ligand>
</feature>
<evidence type="ECO:0000256" key="1">
    <source>
        <dbReference type="ARBA" id="ARBA00012726"/>
    </source>
</evidence>
<dbReference type="GO" id="GO:0003972">
    <property type="term" value="F:RNA ligase (ATP) activity"/>
    <property type="evidence" value="ECO:0007669"/>
    <property type="project" value="TreeGrafter"/>
</dbReference>
<keyword evidence="7 11" id="KW-0464">Manganese</keyword>
<organism evidence="12 13">
    <name type="scientific">Massilimicrobiota timonensis</name>
    <dbReference type="NCBI Taxonomy" id="1776392"/>
    <lineage>
        <taxon>Bacteria</taxon>
        <taxon>Bacillati</taxon>
        <taxon>Bacillota</taxon>
        <taxon>Erysipelotrichia</taxon>
        <taxon>Erysipelotrichales</taxon>
        <taxon>Erysipelotrichaceae</taxon>
        <taxon>Massilimicrobiota</taxon>
    </lineage>
</organism>
<comment type="catalytic activity">
    <reaction evidence="8">
        <text>a 3'-end 3'-phospho-ribonucleotide-RNA + a 5'-end dephospho-ribonucleoside-RNA + GTP = a ribonucleotidyl-ribonucleotide-RNA + GMP + diphosphate</text>
        <dbReference type="Rhea" id="RHEA:68076"/>
        <dbReference type="Rhea" id="RHEA-COMP:10463"/>
        <dbReference type="Rhea" id="RHEA-COMP:13936"/>
        <dbReference type="Rhea" id="RHEA-COMP:17355"/>
        <dbReference type="ChEBI" id="CHEBI:33019"/>
        <dbReference type="ChEBI" id="CHEBI:37565"/>
        <dbReference type="ChEBI" id="CHEBI:58115"/>
        <dbReference type="ChEBI" id="CHEBI:83062"/>
        <dbReference type="ChEBI" id="CHEBI:138284"/>
        <dbReference type="ChEBI" id="CHEBI:173118"/>
        <dbReference type="EC" id="6.5.1.8"/>
    </reaction>
</comment>
<keyword evidence="5" id="KW-0692">RNA repair</keyword>
<sequence>MKVKIMKNNKLWMEDNAIRQLESIADFKGVESIVGLPDLHMGKQPVGCTICTQQFIYPFLIGNDIGCGVTLYETQEKIRKIKVERLVRKLENTGIYGKYSIGGGNHFIELTAIDKVYNQDLANQLGIDTKKAYLLIHSGSRAIGESIYREYASLEGLEEASERFNSYIEEHDKAIAYARDNRNHLADIFTQMANIKSDNRIVIDCIHNYLEMVDGKYYHRKGSISSLSHTYAIIAGTRGSSSYIVKTIPRNDELYSVSHGCGRKIMRSECKGKLQSKYKRDELKRTSLGSYVISKDKALLYEEATEAYKRIDDVIETLLQYKCIEIIATLKPMVTYKC</sequence>
<feature type="binding site" evidence="10">
    <location>
        <begin position="207"/>
        <end position="208"/>
    </location>
    <ligand>
        <name>GMP</name>
        <dbReference type="ChEBI" id="CHEBI:58115"/>
    </ligand>
</feature>
<dbReference type="EMBL" id="NFLJ01000029">
    <property type="protein sequence ID" value="OUQ33525.1"/>
    <property type="molecule type" value="Genomic_DNA"/>
</dbReference>
<dbReference type="InterPro" id="IPR001233">
    <property type="entry name" value="RtcB"/>
</dbReference>
<keyword evidence="13" id="KW-1185">Reference proteome</keyword>
<gene>
    <name evidence="12" type="ORF">B5E75_10000</name>
</gene>
<comment type="cofactor">
    <cofactor evidence="11">
        <name>Mn(2+)</name>
        <dbReference type="ChEBI" id="CHEBI:29035"/>
    </cofactor>
    <text evidence="11">Binds 2 manganese ions per subunit.</text>
</comment>
<dbReference type="GO" id="GO:0042245">
    <property type="term" value="P:RNA repair"/>
    <property type="evidence" value="ECO:0007669"/>
    <property type="project" value="UniProtKB-KW"/>
</dbReference>
<evidence type="ECO:0000256" key="9">
    <source>
        <dbReference type="PIRSR" id="PIRSR601233-1"/>
    </source>
</evidence>
<protein>
    <recommendedName>
        <fullName evidence="1">3'-phosphate/5'-hydroxy nucleic acid ligase</fullName>
        <ecNumber evidence="1">6.5.1.8</ecNumber>
    </recommendedName>
</protein>
<feature type="binding site" evidence="10">
    <location>
        <begin position="105"/>
        <end position="109"/>
    </location>
    <ligand>
        <name>GMP</name>
        <dbReference type="ChEBI" id="CHEBI:58115"/>
    </ligand>
</feature>
<dbReference type="PANTHER" id="PTHR11118">
    <property type="entry name" value="RNA-SPLICING LIGASE RTCB HOMOLOG"/>
    <property type="match status" value="1"/>
</dbReference>
<accession>A0A1Y4SUD4</accession>
<keyword evidence="2 12" id="KW-0436">Ligase</keyword>
<feature type="binding site" evidence="11">
    <location>
        <position position="137"/>
    </location>
    <ligand>
        <name>Mn(2+)</name>
        <dbReference type="ChEBI" id="CHEBI:29035"/>
        <label>2</label>
    </ligand>
</feature>
<dbReference type="GO" id="GO:0006396">
    <property type="term" value="P:RNA processing"/>
    <property type="evidence" value="ECO:0007669"/>
    <property type="project" value="InterPro"/>
</dbReference>
<reference evidence="12 13" key="1">
    <citation type="journal article" date="2018" name="BMC Genomics">
        <title>Whole genome sequencing and function prediction of 133 gut anaerobes isolated from chicken caecum in pure cultures.</title>
        <authorList>
            <person name="Medvecky M."/>
            <person name="Cejkova D."/>
            <person name="Polansky O."/>
            <person name="Karasova D."/>
            <person name="Kubasova T."/>
            <person name="Cizek A."/>
            <person name="Rychlik I."/>
        </authorList>
    </citation>
    <scope>NUCLEOTIDE SEQUENCE [LARGE SCALE GENOMIC DNA]</scope>
    <source>
        <strain evidence="12 13">An13</strain>
    </source>
</reference>
<dbReference type="GO" id="GO:0170057">
    <property type="term" value="F:RNA ligase (GTP) activity"/>
    <property type="evidence" value="ECO:0007669"/>
    <property type="project" value="UniProtKB-EC"/>
</dbReference>
<dbReference type="EC" id="6.5.1.8" evidence="1"/>
<name>A0A1Y4SUD4_9FIRM</name>
<feature type="binding site" evidence="11">
    <location>
        <position position="207"/>
    </location>
    <ligand>
        <name>Mn(2+)</name>
        <dbReference type="ChEBI" id="CHEBI:29035"/>
        <label>2</label>
    </ligand>
</feature>
<keyword evidence="6 10" id="KW-0342">GTP-binding</keyword>
<dbReference type="AlphaFoldDB" id="A0A1Y4SUD4"/>
<dbReference type="InterPro" id="IPR036025">
    <property type="entry name" value="RtcB-like_sf"/>
</dbReference>
<evidence type="ECO:0000256" key="2">
    <source>
        <dbReference type="ARBA" id="ARBA00022598"/>
    </source>
</evidence>